<dbReference type="AlphaFoldDB" id="A0A927WG94"/>
<accession>A0A927WG94</accession>
<sequence length="73" mass="8054">METAFREIRNRHSHLICEANDGTGEVRTLGPHRSIYLFQVPVGGTFTVIRGNCQSIIKRNAAAFAVAEEILVA</sequence>
<name>A0A927WG94_SELRU</name>
<evidence type="ECO:0000313" key="2">
    <source>
        <dbReference type="Proteomes" id="UP000772151"/>
    </source>
</evidence>
<dbReference type="Proteomes" id="UP000772151">
    <property type="component" value="Unassembled WGS sequence"/>
</dbReference>
<dbReference type="RefSeq" id="WP_303670294.1">
    <property type="nucleotide sequence ID" value="NZ_SVCA01000013.1"/>
</dbReference>
<proteinExistence type="predicted"/>
<evidence type="ECO:0000313" key="1">
    <source>
        <dbReference type="EMBL" id="MBE6086177.1"/>
    </source>
</evidence>
<protein>
    <submittedName>
        <fullName evidence="1">Uncharacterized protein</fullName>
    </submittedName>
</protein>
<gene>
    <name evidence="1" type="ORF">E7203_12135</name>
</gene>
<dbReference type="EMBL" id="SVCA01000013">
    <property type="protein sequence ID" value="MBE6086177.1"/>
    <property type="molecule type" value="Genomic_DNA"/>
</dbReference>
<organism evidence="1 2">
    <name type="scientific">Selenomonas ruminantium</name>
    <dbReference type="NCBI Taxonomy" id="971"/>
    <lineage>
        <taxon>Bacteria</taxon>
        <taxon>Bacillati</taxon>
        <taxon>Bacillota</taxon>
        <taxon>Negativicutes</taxon>
        <taxon>Selenomonadales</taxon>
        <taxon>Selenomonadaceae</taxon>
        <taxon>Selenomonas</taxon>
    </lineage>
</organism>
<comment type="caution">
    <text evidence="1">The sequence shown here is derived from an EMBL/GenBank/DDBJ whole genome shotgun (WGS) entry which is preliminary data.</text>
</comment>
<reference evidence="1" key="1">
    <citation type="submission" date="2019-04" db="EMBL/GenBank/DDBJ databases">
        <title>Evolution of Biomass-Degrading Anaerobic Consortia Revealed by Metagenomics.</title>
        <authorList>
            <person name="Peng X."/>
        </authorList>
    </citation>
    <scope>NUCLEOTIDE SEQUENCE</scope>
    <source>
        <strain evidence="1">SIG242</strain>
    </source>
</reference>